<dbReference type="GO" id="GO:0006302">
    <property type="term" value="P:double-strand break repair"/>
    <property type="evidence" value="ECO:0007669"/>
    <property type="project" value="InterPro"/>
</dbReference>
<name>D4MN61_9FIRM</name>
<reference evidence="6 7" key="1">
    <citation type="submission" date="2010-03" db="EMBL/GenBank/DDBJ databases">
        <title>The genome sequence of Eubacterium siraeum V10Sc8a.</title>
        <authorList>
            <consortium name="metaHIT consortium -- http://www.metahit.eu/"/>
            <person name="Pajon A."/>
            <person name="Turner K."/>
            <person name="Parkhill J."/>
            <person name="Duncan S."/>
            <person name="Flint H."/>
        </authorList>
    </citation>
    <scope>NUCLEOTIDE SEQUENCE [LARGE SCALE GENOMIC DNA]</scope>
    <source>
        <strain evidence="6 7">V10Sc8a</strain>
    </source>
</reference>
<dbReference type="EMBL" id="FP929059">
    <property type="protein sequence ID" value="CBL35194.1"/>
    <property type="molecule type" value="Genomic_DNA"/>
</dbReference>
<proteinExistence type="inferred from homology"/>
<dbReference type="BioCyc" id="ESIR717961:G136L-1979-MONOMER"/>
<dbReference type="KEGG" id="esr:ES1_23660"/>
<dbReference type="PANTHER" id="PTHR32114">
    <property type="entry name" value="ABC TRANSPORTER ABCH.3"/>
    <property type="match status" value="1"/>
</dbReference>
<dbReference type="PATRIC" id="fig|717961.3.peg.2497"/>
<dbReference type="Pfam" id="PF13476">
    <property type="entry name" value="AAA_23"/>
    <property type="match status" value="1"/>
</dbReference>
<dbReference type="PANTHER" id="PTHR32114:SF2">
    <property type="entry name" value="ABC TRANSPORTER ABCH.3"/>
    <property type="match status" value="1"/>
</dbReference>
<comment type="similarity">
    <text evidence="1">Belongs to the SMC family. SbcC subfamily.</text>
</comment>
<dbReference type="GO" id="GO:0016887">
    <property type="term" value="F:ATP hydrolysis activity"/>
    <property type="evidence" value="ECO:0007669"/>
    <property type="project" value="InterPro"/>
</dbReference>
<gene>
    <name evidence="6" type="ORF">ES1_23660</name>
</gene>
<evidence type="ECO:0000256" key="2">
    <source>
        <dbReference type="ARBA" id="ARBA00011322"/>
    </source>
</evidence>
<dbReference type="SUPFAM" id="SSF52540">
    <property type="entry name" value="P-loop containing nucleoside triphosphate hydrolases"/>
    <property type="match status" value="1"/>
</dbReference>
<evidence type="ECO:0000259" key="5">
    <source>
        <dbReference type="Pfam" id="PF13476"/>
    </source>
</evidence>
<organism evidence="6 7">
    <name type="scientific">[Eubacterium] siraeum V10Sc8a</name>
    <dbReference type="NCBI Taxonomy" id="717961"/>
    <lineage>
        <taxon>Bacteria</taxon>
        <taxon>Bacillati</taxon>
        <taxon>Bacillota</taxon>
        <taxon>Clostridia</taxon>
        <taxon>Eubacteriales</taxon>
        <taxon>Oscillospiraceae</taxon>
        <taxon>Oscillospiraceae incertae sedis</taxon>
    </lineage>
</organism>
<dbReference type="InterPro" id="IPR038729">
    <property type="entry name" value="Rad50/SbcC_AAA"/>
</dbReference>
<sequence>MLIKTLRMENFRQFRGTTKVDFSCDPNKNVTIILGDNTFGKTTLLQAFNWCFYGKVNFDQRPDFLLNYELSEEMRNGEQQIVEVEITVLHDGTEYIITRTQRYNCVNGNVRGESVPNIKVSYKQEDGQTESVKATQVDNVINNILPEELSTYFFFDTERVSSISTRKDVAEAVKGLLGLSIMDSAIKHLGDRAKKTTVIGKLYGSMDLDGDAKAQEALNRIQTAEAKRSAIAEQLEDCASQINQYDARKEQLDAILRDNQTTTTLQKKKEDLERRITAERKALTDAIAAYFREFSAGSLPFFAQPLLSTASAFLKEVKVDDKGIRDLTKPTIMELIKRGRCICGQEIHEGNEAYQHLMAELAYVPPESIGNTVRHYREKLNGFSRPAERTYDSLDERYKSILRSKGRIQDWEDEIQSISDQISGKENMRQYEAELSDIKVRLRDLHAKRDRLNREDGALKKEIDSYKKIYDSLTAVSGRNHQAMELIAYAETIREWLSETYKDKELNIREDLETKVNEIFERMYHGHRRVAIDSKYHVELLTTISDREIAAGESEGSNRVKNFAFIAGLVALAKGKIVTDSSENGINLSSEPYPQVMDAPFSNADETHTANISKVLPEIAEQVIMFVMQKDWNYAEPVMNDRVGKRYHLDKISETFTRLN</sequence>
<accession>D4MN61</accession>
<comment type="subunit">
    <text evidence="2">Heterodimer of SbcC and SbcD.</text>
</comment>
<dbReference type="AlphaFoldDB" id="D4MN61"/>
<evidence type="ECO:0000256" key="3">
    <source>
        <dbReference type="ARBA" id="ARBA00013368"/>
    </source>
</evidence>
<keyword evidence="4" id="KW-0175">Coiled coil</keyword>
<feature type="domain" description="Rad50/SbcC-type AAA" evidence="5">
    <location>
        <begin position="6"/>
        <end position="270"/>
    </location>
</feature>
<dbReference type="HOGENOM" id="CLU_024631_1_0_9"/>
<evidence type="ECO:0000313" key="7">
    <source>
        <dbReference type="Proteomes" id="UP000007050"/>
    </source>
</evidence>
<reference evidence="6 7" key="2">
    <citation type="submission" date="2010-03" db="EMBL/GenBank/DDBJ databases">
        <authorList>
            <person name="Pajon A."/>
        </authorList>
    </citation>
    <scope>NUCLEOTIDE SEQUENCE [LARGE SCALE GENOMIC DNA]</scope>
    <source>
        <strain evidence="6 7">V10Sc8a</strain>
    </source>
</reference>
<evidence type="ECO:0000256" key="4">
    <source>
        <dbReference type="SAM" id="Coils"/>
    </source>
</evidence>
<dbReference type="Proteomes" id="UP000007050">
    <property type="component" value="Chromosome"/>
</dbReference>
<evidence type="ECO:0000256" key="1">
    <source>
        <dbReference type="ARBA" id="ARBA00006930"/>
    </source>
</evidence>
<evidence type="ECO:0000313" key="6">
    <source>
        <dbReference type="EMBL" id="CBL35194.1"/>
    </source>
</evidence>
<protein>
    <recommendedName>
        <fullName evidence="3">Nuclease SbcCD subunit C</fullName>
    </recommendedName>
</protein>
<feature type="coiled-coil region" evidence="4">
    <location>
        <begin position="262"/>
        <end position="289"/>
    </location>
</feature>
<dbReference type="Gene3D" id="3.40.50.300">
    <property type="entry name" value="P-loop containing nucleotide triphosphate hydrolases"/>
    <property type="match status" value="2"/>
</dbReference>
<dbReference type="InterPro" id="IPR027417">
    <property type="entry name" value="P-loop_NTPase"/>
</dbReference>
<feature type="coiled-coil region" evidence="4">
    <location>
        <begin position="408"/>
        <end position="462"/>
    </location>
</feature>